<keyword evidence="15" id="KW-0325">Glycoprotein</keyword>
<evidence type="ECO:0000256" key="2">
    <source>
        <dbReference type="ARBA" id="ARBA00011245"/>
    </source>
</evidence>
<dbReference type="PRINTS" id="PR00422">
    <property type="entry name" value="TRANSFERRIN"/>
</dbReference>
<evidence type="ECO:0000256" key="5">
    <source>
        <dbReference type="ARBA" id="ARBA00022496"/>
    </source>
</evidence>
<feature type="binding site" evidence="19">
    <location>
        <position position="354"/>
    </location>
    <ligand>
        <name>hydrogencarbonate</name>
        <dbReference type="ChEBI" id="CHEBI:17544"/>
        <label>1</label>
    </ligand>
</feature>
<keyword evidence="10" id="KW-0862">Zinc</keyword>
<keyword evidence="4" id="KW-1003">Cell membrane</keyword>
<evidence type="ECO:0000313" key="24">
    <source>
        <dbReference type="Proteomes" id="UP000694557"/>
    </source>
</evidence>
<evidence type="ECO:0000256" key="18">
    <source>
        <dbReference type="PIRNR" id="PIRNR002549"/>
    </source>
</evidence>
<comment type="function">
    <text evidence="17">Involved in iron cellular uptake. Seems to be internalized and then recycled back to the cell membrane. Binds a single atom of iron per subunit. Could also bind zinc.</text>
</comment>
<dbReference type="SMART" id="SM00094">
    <property type="entry name" value="TR_FER"/>
    <property type="match status" value="2"/>
</dbReference>
<evidence type="ECO:0000256" key="1">
    <source>
        <dbReference type="ARBA" id="ARBA00004609"/>
    </source>
</evidence>
<feature type="binding site" evidence="19">
    <location>
        <position position="151"/>
    </location>
    <ligand>
        <name>hydrogencarbonate</name>
        <dbReference type="ChEBI" id="CHEBI:17544"/>
        <label>1</label>
    </ligand>
</feature>
<feature type="binding site" evidence="19">
    <location>
        <position position="152"/>
    </location>
    <ligand>
        <name>hydrogencarbonate</name>
        <dbReference type="ChEBI" id="CHEBI:17544"/>
        <label>1</label>
    </ligand>
</feature>
<dbReference type="PROSITE" id="PS51408">
    <property type="entry name" value="TRANSFERRIN_LIKE_4"/>
    <property type="match status" value="1"/>
</dbReference>
<evidence type="ECO:0000256" key="7">
    <source>
        <dbReference type="ARBA" id="ARBA00022723"/>
    </source>
</evidence>
<dbReference type="PANTHER" id="PTHR11485:SF21">
    <property type="entry name" value="MELANOTRANSFERRIN"/>
    <property type="match status" value="1"/>
</dbReference>
<feature type="domain" description="Transferrin-like" evidence="22">
    <location>
        <begin position="35"/>
        <end position="573"/>
    </location>
</feature>
<dbReference type="GO" id="GO:0055037">
    <property type="term" value="C:recycling endosome"/>
    <property type="evidence" value="ECO:0007669"/>
    <property type="project" value="TreeGrafter"/>
</dbReference>
<keyword evidence="24" id="KW-1185">Reference proteome</keyword>
<comment type="subcellular location">
    <subcellularLocation>
        <location evidence="1">Cell membrane</location>
        <topology evidence="1">Lipid-anchor</topology>
        <topology evidence="1">GPI-anchor</topology>
    </subcellularLocation>
    <subcellularLocation>
        <location evidence="18">Secreted</location>
    </subcellularLocation>
</comment>
<feature type="binding site" evidence="20">
    <location>
        <position position="493"/>
    </location>
    <ligand>
        <name>Fe(3+)</name>
        <dbReference type="ChEBI" id="CHEBI:29034"/>
        <label>1</label>
    </ligand>
</feature>
<evidence type="ECO:0000256" key="9">
    <source>
        <dbReference type="ARBA" id="ARBA00022737"/>
    </source>
</evidence>
<comment type="subunit">
    <text evidence="2 18">Monomer.</text>
</comment>
<dbReference type="GO" id="GO:0098552">
    <property type="term" value="C:side of membrane"/>
    <property type="evidence" value="ECO:0007669"/>
    <property type="project" value="UniProtKB-KW"/>
</dbReference>
<dbReference type="InterPro" id="IPR016357">
    <property type="entry name" value="Transferrin"/>
</dbReference>
<evidence type="ECO:0000256" key="4">
    <source>
        <dbReference type="ARBA" id="ARBA00022475"/>
    </source>
</evidence>
<evidence type="ECO:0000256" key="12">
    <source>
        <dbReference type="ARBA" id="ARBA00023065"/>
    </source>
</evidence>
<proteinExistence type="inferred from homology"/>
<evidence type="ECO:0000256" key="11">
    <source>
        <dbReference type="ARBA" id="ARBA00023004"/>
    </source>
</evidence>
<feature type="binding site" evidence="20">
    <location>
        <position position="320"/>
    </location>
    <ligand>
        <name>Fe(3+)</name>
        <dbReference type="ChEBI" id="CHEBI:29034"/>
        <label>1</label>
    </ligand>
</feature>
<evidence type="ECO:0000256" key="15">
    <source>
        <dbReference type="ARBA" id="ARBA00023180"/>
    </source>
</evidence>
<feature type="disulfide bond" evidence="21">
    <location>
        <begin position="401"/>
        <end position="414"/>
    </location>
</feature>
<evidence type="ECO:0000256" key="14">
    <source>
        <dbReference type="ARBA" id="ARBA00023157"/>
    </source>
</evidence>
<dbReference type="PROSITE" id="PS00205">
    <property type="entry name" value="TRANSFERRIN_LIKE_1"/>
    <property type="match status" value="1"/>
</dbReference>
<dbReference type="GeneTree" id="ENSGT00940000159265"/>
<evidence type="ECO:0000256" key="13">
    <source>
        <dbReference type="ARBA" id="ARBA00023136"/>
    </source>
</evidence>
<feature type="binding site" evidence="20">
    <location>
        <position position="424"/>
    </location>
    <ligand>
        <name>Fe(3+)</name>
        <dbReference type="ChEBI" id="CHEBI:29034"/>
        <label>2</label>
    </ligand>
</feature>
<feature type="disulfide bond" evidence="21">
    <location>
        <begin position="471"/>
        <end position="485"/>
    </location>
</feature>
<evidence type="ECO:0000256" key="17">
    <source>
        <dbReference type="ARBA" id="ARBA00054140"/>
    </source>
</evidence>
<dbReference type="Ensembl" id="ENSOKIT00005097044.1">
    <property type="protein sequence ID" value="ENSOKIP00005090815.1"/>
    <property type="gene ID" value="ENSOKIG00005039564.1"/>
</dbReference>
<dbReference type="InterPro" id="IPR018195">
    <property type="entry name" value="Transferrin_Fe_BS"/>
</dbReference>
<evidence type="ECO:0000256" key="21">
    <source>
        <dbReference type="PIRSR" id="PIRSR002549-4"/>
    </source>
</evidence>
<evidence type="ECO:0000256" key="6">
    <source>
        <dbReference type="ARBA" id="ARBA00022622"/>
    </source>
</evidence>
<dbReference type="Proteomes" id="UP000694557">
    <property type="component" value="Unassembled WGS sequence"/>
</dbReference>
<feature type="binding site" evidence="19">
    <location>
        <position position="353"/>
    </location>
    <ligand>
        <name>hydrogencarbonate</name>
        <dbReference type="ChEBI" id="CHEBI:17544"/>
        <label>1</label>
    </ligand>
</feature>
<keyword evidence="14 21" id="KW-1015">Disulfide bond</keyword>
<keyword evidence="9" id="KW-0677">Repeat</keyword>
<sequence length="628" mass="67495">MLDIISTLRFLDGILICNRRICAVDVWLLSGQSTIRWCAISAQEMTKCNAMAQAFSSAAIRPIIQCVSDVSVEGCAQKIGKNQVDAFSMSAKDIYKLGGETNFKIAAGETSADGEGTTYYAVAVVKKLKPDININTLKGRKTCHTGKGRTAGWNMPLGYLIDQSKMSVMGCNIPQGVADFFNASCIPGSRGDPPSLCQLCRGNSDGQFVCDNTDKERYYAYNGTGVLAEDAGEVAFVKHTTVMENTDGRLSSSLSSLSLSLLSLLSLSFLSLSPLFSPLSPPFSPPLSLLSPSSLPSSLPPLSPPLSLLSLPGDSDGSVYYAVAVVKKSNSDITTLENLRGKSSCHTGYGRTAGWNIPMGLLIEKGLIRPAHCQIPQAAGGFFKNSCVPGANQPGFPGNLCDLCVGDNKGQNKCEKGKDLYDGYDGAFRCLATGTGEVAFIKHTTVFQNTDGNSGESWAIDLQSKDFQLLCPHGSRAEVTQYAHCNLARVPSHAVMVRPDTNIYALYGLLDKAQVRLTGDTGSEFKMFDSSKYQGSDLIFKDSTVSMIGVAERKTYDKWLGQGYMDSLTNMECNSSAKGTVHKLTHTLFDLSHFTDGNALGTVAFLCAGVTEVCLFGLQHCLPCSWWL</sequence>
<dbReference type="Gene3D" id="3.40.190.10">
    <property type="entry name" value="Periplasmic binding protein-like II"/>
    <property type="match status" value="2"/>
</dbReference>
<evidence type="ECO:0000256" key="19">
    <source>
        <dbReference type="PIRSR" id="PIRSR002549-2"/>
    </source>
</evidence>
<dbReference type="PROSITE" id="PS00206">
    <property type="entry name" value="TRANSFERRIN_LIKE_2"/>
    <property type="match status" value="1"/>
</dbReference>
<feature type="disulfide bond" evidence="21">
    <location>
        <begin position="38"/>
        <end position="75"/>
    </location>
</feature>
<evidence type="ECO:0000256" key="8">
    <source>
        <dbReference type="ARBA" id="ARBA00022729"/>
    </source>
</evidence>
<keyword evidence="13" id="KW-0472">Membrane</keyword>
<evidence type="ECO:0000313" key="23">
    <source>
        <dbReference type="Ensembl" id="ENSOKIP00005090815.1"/>
    </source>
</evidence>
<dbReference type="GO" id="GO:0046872">
    <property type="term" value="F:metal ion binding"/>
    <property type="evidence" value="ECO:0007669"/>
    <property type="project" value="UniProtKB-KW"/>
</dbReference>
<dbReference type="PIRSF" id="PIRSF002549">
    <property type="entry name" value="Transferrin"/>
    <property type="match status" value="1"/>
</dbReference>
<keyword evidence="5 18" id="KW-0410">Iron transport</keyword>
<reference evidence="23" key="2">
    <citation type="submission" date="2025-09" db="UniProtKB">
        <authorList>
            <consortium name="Ensembl"/>
        </authorList>
    </citation>
    <scope>IDENTIFICATION</scope>
</reference>
<keyword evidence="12 18" id="KW-0406">Ion transport</keyword>
<feature type="disulfide bond" evidence="21">
    <location>
        <begin position="387"/>
        <end position="404"/>
    </location>
</feature>
<dbReference type="Pfam" id="PF00405">
    <property type="entry name" value="Transferrin"/>
    <property type="match status" value="2"/>
</dbReference>
<reference evidence="23" key="1">
    <citation type="submission" date="2025-08" db="UniProtKB">
        <authorList>
            <consortium name="Ensembl"/>
        </authorList>
    </citation>
    <scope>IDENTIFICATION</scope>
</reference>
<evidence type="ECO:0000256" key="16">
    <source>
        <dbReference type="ARBA" id="ARBA00023288"/>
    </source>
</evidence>
<keyword evidence="6" id="KW-0336">GPI-anchor</keyword>
<dbReference type="GO" id="GO:0005615">
    <property type="term" value="C:extracellular space"/>
    <property type="evidence" value="ECO:0007669"/>
    <property type="project" value="InterPro"/>
</dbReference>
<keyword evidence="18" id="KW-0964">Secreted</keyword>
<feature type="binding site" evidence="19">
    <location>
        <position position="347"/>
    </location>
    <ligand>
        <name>hydrogencarbonate</name>
        <dbReference type="ChEBI" id="CHEBI:17544"/>
        <label>1</label>
    </ligand>
</feature>
<evidence type="ECO:0000256" key="3">
    <source>
        <dbReference type="ARBA" id="ARBA00022448"/>
    </source>
</evidence>
<protein>
    <recommendedName>
        <fullName evidence="18">Serotransferrin</fullName>
    </recommendedName>
</protein>
<feature type="disulfide bond" evidence="21">
    <location>
        <begin position="197"/>
        <end position="210"/>
    </location>
</feature>
<gene>
    <name evidence="23" type="primary">MELTF</name>
    <name evidence="23" type="synonym">LOC109903055</name>
</gene>
<evidence type="ECO:0000256" key="10">
    <source>
        <dbReference type="ARBA" id="ARBA00022833"/>
    </source>
</evidence>
<keyword evidence="7 18" id="KW-0479">Metal-binding</keyword>
<dbReference type="FunFam" id="3.40.190.10:FF:000108">
    <property type="entry name" value="melanotransferrin"/>
    <property type="match status" value="1"/>
</dbReference>
<organism evidence="23 24">
    <name type="scientific">Oncorhynchus kisutch</name>
    <name type="common">Coho salmon</name>
    <name type="synonym">Salmo kisutch</name>
    <dbReference type="NCBI Taxonomy" id="8019"/>
    <lineage>
        <taxon>Eukaryota</taxon>
        <taxon>Metazoa</taxon>
        <taxon>Chordata</taxon>
        <taxon>Craniata</taxon>
        <taxon>Vertebrata</taxon>
        <taxon>Euteleostomi</taxon>
        <taxon>Actinopterygii</taxon>
        <taxon>Neopterygii</taxon>
        <taxon>Teleostei</taxon>
        <taxon>Protacanthopterygii</taxon>
        <taxon>Salmoniformes</taxon>
        <taxon>Salmonidae</taxon>
        <taxon>Salmoninae</taxon>
        <taxon>Oncorhynchus</taxon>
    </lineage>
</organism>
<feature type="binding site" evidence="19">
    <location>
        <position position="145"/>
    </location>
    <ligand>
        <name>hydrogencarbonate</name>
        <dbReference type="ChEBI" id="CHEBI:17544"/>
        <label>1</label>
    </ligand>
</feature>
<keyword evidence="3 18" id="KW-0813">Transport</keyword>
<feature type="binding site" evidence="19">
    <location>
        <position position="149"/>
    </location>
    <ligand>
        <name>hydrogencarbonate</name>
        <dbReference type="ChEBI" id="CHEBI:17544"/>
        <label>1</label>
    </ligand>
</feature>
<dbReference type="SUPFAM" id="SSF53850">
    <property type="entry name" value="Periplasmic binding protein-like II"/>
    <property type="match status" value="2"/>
</dbReference>
<feature type="disulfide bond" evidence="21">
    <location>
        <begin position="345"/>
        <end position="430"/>
    </location>
</feature>
<dbReference type="AlphaFoldDB" id="A0A8C7JTE7"/>
<accession>A0A8C7JTE7</accession>
<feature type="disulfide bond" evidence="21">
    <location>
        <begin position="48"/>
        <end position="66"/>
    </location>
</feature>
<feature type="binding site" evidence="19">
    <location>
        <position position="351"/>
    </location>
    <ligand>
        <name>hydrogencarbonate</name>
        <dbReference type="ChEBI" id="CHEBI:17544"/>
        <label>1</label>
    </ligand>
</feature>
<dbReference type="InterPro" id="IPR001156">
    <property type="entry name" value="Transferrin-like_dom"/>
</dbReference>
<comment type="similarity">
    <text evidence="18">Belongs to the transferrin family.</text>
</comment>
<feature type="disulfide bond" evidence="21">
    <location>
        <begin position="185"/>
        <end position="200"/>
    </location>
</feature>
<name>A0A8C7JTE7_ONCKI</name>
<keyword evidence="8" id="KW-0732">Signal</keyword>
<dbReference type="CDD" id="cd13529">
    <property type="entry name" value="PBP2_transferrin"/>
    <property type="match status" value="1"/>
</dbReference>
<dbReference type="GO" id="GO:0005769">
    <property type="term" value="C:early endosome"/>
    <property type="evidence" value="ECO:0007669"/>
    <property type="project" value="TreeGrafter"/>
</dbReference>
<evidence type="ECO:0000259" key="22">
    <source>
        <dbReference type="PROSITE" id="PS51408"/>
    </source>
</evidence>
<keyword evidence="16" id="KW-0449">Lipoprotein</keyword>
<feature type="binding site" evidence="20">
    <location>
        <position position="119"/>
    </location>
    <ligand>
        <name>Fe(3+)</name>
        <dbReference type="ChEBI" id="CHEBI:29034"/>
        <label>1</label>
    </ligand>
</feature>
<comment type="function">
    <text evidence="18">Transferrins are iron binding transport proteins which bind Fe(3+) ion in association with the binding of an anion, usually bicarbonate.</text>
</comment>
<feature type="binding site" evidence="20">
    <location>
        <position position="221"/>
    </location>
    <ligand>
        <name>Fe(3+)</name>
        <dbReference type="ChEBI" id="CHEBI:29034"/>
        <label>1</label>
    </ligand>
</feature>
<keyword evidence="11 18" id="KW-0408">Iron</keyword>
<evidence type="ECO:0000256" key="20">
    <source>
        <dbReference type="PIRSR" id="PIRSR002549-3"/>
    </source>
</evidence>
<feature type="disulfide bond" evidence="21">
    <location>
        <begin position="373"/>
        <end position="573"/>
    </location>
</feature>
<dbReference type="GO" id="GO:0006826">
    <property type="term" value="P:iron ion transport"/>
    <property type="evidence" value="ECO:0007669"/>
    <property type="project" value="UniProtKB-KW"/>
</dbReference>
<dbReference type="GO" id="GO:0005886">
    <property type="term" value="C:plasma membrane"/>
    <property type="evidence" value="ECO:0007669"/>
    <property type="project" value="UniProtKB-SubCell"/>
</dbReference>
<dbReference type="PANTHER" id="PTHR11485">
    <property type="entry name" value="TRANSFERRIN"/>
    <property type="match status" value="1"/>
</dbReference>